<proteinExistence type="predicted"/>
<sequence length="583" mass="59276">MTGWRRRTILGTGAALSIGVVATGASGAAETGDTDASLEESDGWSSYRGNAGNTAYVPSDGSFPKPETVAWEYDEAGRAAIVDGTVYLRTGGAVHALDDADGSVRWESEGVGAGGTPAVAGDAVVVGGDALTVFEADTGKVRWSEPFDGESPVTSPTVADGTAYAVADGTLLAYDLADGSPRWSRDSVSLEASAEGAAADADGREAGFEAIPVAVANGLAYAVADGFGIAAFDAESGDTEWTHWRRDYDGLSVSGVAATAERVYVGGSPEDDFPILDAATGDRIGAGPSVFPPAATDAVQVAASRNGLRVRDYEADGGWEDVGGTSGWRAPAVVGDTVVLPYYPGYNERAVVGLALEDGGERWEFTHAVVDGDALADWYAVTEETIYTNGANGLVALRAEHGDDGESDEADGNDEPTDDDADSGDGESGDSSDGDENATEETGDDETDAESESDTGDDGGNETNDDGTESDDENGTNGDDAAEANEDEFEGEETGSDGEENASESGTNGTNGTDGKNTGDEADGGNGTVDGDGDDGSNGATDTSDDEGMPGFTAGAGVVGGALGLEWLRRRASDESPESTTRD</sequence>
<comment type="caution">
    <text evidence="3">The sequence shown here is derived from an EMBL/GenBank/DDBJ whole genome shotgun (WGS) entry which is preliminary data.</text>
</comment>
<evidence type="ECO:0000313" key="3">
    <source>
        <dbReference type="EMBL" id="ELY56366.1"/>
    </source>
</evidence>
<dbReference type="RefSeq" id="WP_008424728.1">
    <property type="nucleotide sequence ID" value="NZ_AOIA01000126.1"/>
</dbReference>
<organism evidence="3 4">
    <name type="scientific">Natronococcus jeotgali DSM 18795</name>
    <dbReference type="NCBI Taxonomy" id="1227498"/>
    <lineage>
        <taxon>Archaea</taxon>
        <taxon>Methanobacteriati</taxon>
        <taxon>Methanobacteriota</taxon>
        <taxon>Stenosarchaea group</taxon>
        <taxon>Halobacteria</taxon>
        <taxon>Halobacteriales</taxon>
        <taxon>Natrialbaceae</taxon>
        <taxon>Natronococcus</taxon>
    </lineage>
</organism>
<accession>L9X4H0</accession>
<feature type="domain" description="Pyrrolo-quinoline quinone repeat" evidence="2">
    <location>
        <begin position="92"/>
        <end position="189"/>
    </location>
</feature>
<keyword evidence="4" id="KW-1185">Reference proteome</keyword>
<dbReference type="InterPro" id="IPR011047">
    <property type="entry name" value="Quinoprotein_ADH-like_sf"/>
</dbReference>
<dbReference type="InterPro" id="IPR015943">
    <property type="entry name" value="WD40/YVTN_repeat-like_dom_sf"/>
</dbReference>
<dbReference type="EMBL" id="AOIA01000126">
    <property type="protein sequence ID" value="ELY56366.1"/>
    <property type="molecule type" value="Genomic_DNA"/>
</dbReference>
<reference evidence="3 4" key="1">
    <citation type="journal article" date="2014" name="PLoS Genet.">
        <title>Phylogenetically driven sequencing of extremely halophilic archaea reveals strategies for static and dynamic osmo-response.</title>
        <authorList>
            <person name="Becker E.A."/>
            <person name="Seitzer P.M."/>
            <person name="Tritt A."/>
            <person name="Larsen D."/>
            <person name="Krusor M."/>
            <person name="Yao A.I."/>
            <person name="Wu D."/>
            <person name="Madern D."/>
            <person name="Eisen J.A."/>
            <person name="Darling A.E."/>
            <person name="Facciotti M.T."/>
        </authorList>
    </citation>
    <scope>NUCLEOTIDE SEQUENCE [LARGE SCALE GENOMIC DNA]</scope>
    <source>
        <strain evidence="3 4">DSM 18795</strain>
    </source>
</reference>
<dbReference type="STRING" id="1227498.C492_14731"/>
<protein>
    <submittedName>
        <fullName evidence="3">Pyrrolo-quinoline quinone</fullName>
    </submittedName>
</protein>
<feature type="compositionally biased region" description="Acidic residues" evidence="1">
    <location>
        <begin position="32"/>
        <end position="42"/>
    </location>
</feature>
<dbReference type="SMART" id="SM00564">
    <property type="entry name" value="PQQ"/>
    <property type="match status" value="5"/>
</dbReference>
<evidence type="ECO:0000313" key="4">
    <source>
        <dbReference type="Proteomes" id="UP000011531"/>
    </source>
</evidence>
<dbReference type="Pfam" id="PF13360">
    <property type="entry name" value="PQQ_2"/>
    <property type="match status" value="2"/>
</dbReference>
<feature type="domain" description="Pyrrolo-quinoline quinone repeat" evidence="2">
    <location>
        <begin position="213"/>
        <end position="297"/>
    </location>
</feature>
<name>L9X4H0_9EURY</name>
<dbReference type="AlphaFoldDB" id="L9X4H0"/>
<dbReference type="SUPFAM" id="SSF50998">
    <property type="entry name" value="Quinoprotein alcohol dehydrogenase-like"/>
    <property type="match status" value="1"/>
</dbReference>
<dbReference type="OrthoDB" id="169171at2157"/>
<feature type="compositionally biased region" description="Low complexity" evidence="1">
    <location>
        <begin position="506"/>
        <end position="516"/>
    </location>
</feature>
<dbReference type="Proteomes" id="UP000011531">
    <property type="component" value="Unassembled WGS sequence"/>
</dbReference>
<evidence type="ECO:0000256" key="1">
    <source>
        <dbReference type="SAM" id="MobiDB-lite"/>
    </source>
</evidence>
<feature type="region of interest" description="Disordered" evidence="1">
    <location>
        <begin position="402"/>
        <end position="557"/>
    </location>
</feature>
<dbReference type="Gene3D" id="2.130.10.10">
    <property type="entry name" value="YVTN repeat-like/Quinoprotein amine dehydrogenase"/>
    <property type="match status" value="1"/>
</dbReference>
<dbReference type="InterPro" id="IPR018391">
    <property type="entry name" value="PQQ_b-propeller_rpt"/>
</dbReference>
<dbReference type="PANTHER" id="PTHR34512">
    <property type="entry name" value="CELL SURFACE PROTEIN"/>
    <property type="match status" value="1"/>
</dbReference>
<evidence type="ECO:0000259" key="2">
    <source>
        <dbReference type="Pfam" id="PF13360"/>
    </source>
</evidence>
<dbReference type="InterPro" id="IPR002372">
    <property type="entry name" value="PQQ_rpt_dom"/>
</dbReference>
<feature type="compositionally biased region" description="Acidic residues" evidence="1">
    <location>
        <begin position="405"/>
        <end position="502"/>
    </location>
</feature>
<gene>
    <name evidence="3" type="ORF">C492_14731</name>
</gene>
<dbReference type="PANTHER" id="PTHR34512:SF30">
    <property type="entry name" value="OUTER MEMBRANE PROTEIN ASSEMBLY FACTOR BAMB"/>
    <property type="match status" value="1"/>
</dbReference>
<feature type="region of interest" description="Disordered" evidence="1">
    <location>
        <begin position="26"/>
        <end position="45"/>
    </location>
</feature>